<proteinExistence type="inferred from homology"/>
<dbReference type="GO" id="GO:0016706">
    <property type="term" value="F:2-oxoglutarate-dependent dioxygenase activity"/>
    <property type="evidence" value="ECO:0007669"/>
    <property type="project" value="TreeGrafter"/>
</dbReference>
<dbReference type="PANTHER" id="PTHR30468:SF10">
    <property type="entry name" value="TAUD_TFDA-LIKE DOMAIN-CONTAINING PROTEIN"/>
    <property type="match status" value="1"/>
</dbReference>
<evidence type="ECO:0000256" key="4">
    <source>
        <dbReference type="ARBA" id="ARBA00023002"/>
    </source>
</evidence>
<dbReference type="InterPro" id="IPR003819">
    <property type="entry name" value="TauD/TfdA-like"/>
</dbReference>
<comment type="caution">
    <text evidence="7">The sequence shown here is derived from an EMBL/GenBank/DDBJ whole genome shotgun (WGS) entry which is preliminary data.</text>
</comment>
<evidence type="ECO:0000256" key="1">
    <source>
        <dbReference type="ARBA" id="ARBA00005896"/>
    </source>
</evidence>
<evidence type="ECO:0000256" key="2">
    <source>
        <dbReference type="ARBA" id="ARBA00022723"/>
    </source>
</evidence>
<keyword evidence="3" id="KW-0223">Dioxygenase</keyword>
<gene>
    <name evidence="7" type="ORF">CVT24_010206</name>
</gene>
<sequence length="334" mass="37001">MALPDFSGSLSNYAHHDLTRHIGTIFPDKSVQLSQLLSEGNSDILLRDLATLVSHRGVVFFKDQDLTIEQQKQLVSKLGELTGKPATSGLHRHPLTPDDSPLGTEVTVISSASNRSVSLADKPTRASNGWHTDITFEPVPSDYAILKIHTLPTAGGDTLIALILHCSGYEAYDRLSTAYKKFLEGLNAVHSGEVFHAYANLRGYEIPAGPRGAPLNVGKELKATHPVIRTNPVTGYKSLFVNKTFTKRIVELTSEESEETLNFLARHVSENHDLQVRYRWEKNDIAIWDNRSTFHTATGDYEELRVGDRAVSLGEQPFYNPASKSRRADLGLSR</sequence>
<evidence type="ECO:0000256" key="5">
    <source>
        <dbReference type="ARBA" id="ARBA00023004"/>
    </source>
</evidence>
<dbReference type="InterPro" id="IPR042098">
    <property type="entry name" value="TauD-like_sf"/>
</dbReference>
<keyword evidence="5" id="KW-0408">Iron</keyword>
<dbReference type="EMBL" id="NHTK01000862">
    <property type="protein sequence ID" value="PPR05013.1"/>
    <property type="molecule type" value="Genomic_DNA"/>
</dbReference>
<dbReference type="Gene3D" id="3.60.130.10">
    <property type="entry name" value="Clavaminate synthase-like"/>
    <property type="match status" value="1"/>
</dbReference>
<keyword evidence="8" id="KW-1185">Reference proteome</keyword>
<keyword evidence="4" id="KW-0560">Oxidoreductase</keyword>
<name>A0A409YPS8_9AGAR</name>
<dbReference type="InterPro" id="IPR051323">
    <property type="entry name" value="AtsK-like"/>
</dbReference>
<dbReference type="PANTHER" id="PTHR30468">
    <property type="entry name" value="ALPHA-KETOGLUTARATE-DEPENDENT SULFONATE DIOXYGENASE"/>
    <property type="match status" value="1"/>
</dbReference>
<dbReference type="STRING" id="181874.A0A409YPS8"/>
<protein>
    <recommendedName>
        <fullName evidence="6">TauD/TfdA-like domain-containing protein</fullName>
    </recommendedName>
</protein>
<dbReference type="OrthoDB" id="10257314at2759"/>
<evidence type="ECO:0000256" key="3">
    <source>
        <dbReference type="ARBA" id="ARBA00022964"/>
    </source>
</evidence>
<dbReference type="SUPFAM" id="SSF51197">
    <property type="entry name" value="Clavaminate synthase-like"/>
    <property type="match status" value="1"/>
</dbReference>
<dbReference type="GO" id="GO:0046872">
    <property type="term" value="F:metal ion binding"/>
    <property type="evidence" value="ECO:0007669"/>
    <property type="project" value="UniProtKB-KW"/>
</dbReference>
<accession>A0A409YPS8</accession>
<evidence type="ECO:0000313" key="8">
    <source>
        <dbReference type="Proteomes" id="UP000284842"/>
    </source>
</evidence>
<dbReference type="Proteomes" id="UP000284842">
    <property type="component" value="Unassembled WGS sequence"/>
</dbReference>
<evidence type="ECO:0000313" key="7">
    <source>
        <dbReference type="EMBL" id="PPR05013.1"/>
    </source>
</evidence>
<dbReference type="Pfam" id="PF02668">
    <property type="entry name" value="TauD"/>
    <property type="match status" value="1"/>
</dbReference>
<dbReference type="GO" id="GO:0005737">
    <property type="term" value="C:cytoplasm"/>
    <property type="evidence" value="ECO:0007669"/>
    <property type="project" value="TreeGrafter"/>
</dbReference>
<dbReference type="AlphaFoldDB" id="A0A409YPS8"/>
<feature type="domain" description="TauD/TfdA-like" evidence="6">
    <location>
        <begin position="17"/>
        <end position="303"/>
    </location>
</feature>
<organism evidence="7 8">
    <name type="scientific">Panaeolus cyanescens</name>
    <dbReference type="NCBI Taxonomy" id="181874"/>
    <lineage>
        <taxon>Eukaryota</taxon>
        <taxon>Fungi</taxon>
        <taxon>Dikarya</taxon>
        <taxon>Basidiomycota</taxon>
        <taxon>Agaricomycotina</taxon>
        <taxon>Agaricomycetes</taxon>
        <taxon>Agaricomycetidae</taxon>
        <taxon>Agaricales</taxon>
        <taxon>Agaricineae</taxon>
        <taxon>Galeropsidaceae</taxon>
        <taxon>Panaeolus</taxon>
    </lineage>
</organism>
<keyword evidence="2" id="KW-0479">Metal-binding</keyword>
<dbReference type="InParanoid" id="A0A409YPS8"/>
<reference evidence="7 8" key="1">
    <citation type="journal article" date="2018" name="Evol. Lett.">
        <title>Horizontal gene cluster transfer increased hallucinogenic mushroom diversity.</title>
        <authorList>
            <person name="Reynolds H.T."/>
            <person name="Vijayakumar V."/>
            <person name="Gluck-Thaler E."/>
            <person name="Korotkin H.B."/>
            <person name="Matheny P.B."/>
            <person name="Slot J.C."/>
        </authorList>
    </citation>
    <scope>NUCLEOTIDE SEQUENCE [LARGE SCALE GENOMIC DNA]</scope>
    <source>
        <strain evidence="7 8">2629</strain>
    </source>
</reference>
<comment type="similarity">
    <text evidence="1">Belongs to the TfdA dioxygenase family.</text>
</comment>
<evidence type="ECO:0000259" key="6">
    <source>
        <dbReference type="Pfam" id="PF02668"/>
    </source>
</evidence>